<dbReference type="GO" id="GO:0022857">
    <property type="term" value="F:transmembrane transporter activity"/>
    <property type="evidence" value="ECO:0007669"/>
    <property type="project" value="InterPro"/>
</dbReference>
<keyword evidence="4 5" id="KW-0472">Membrane</keyword>
<dbReference type="Gene3D" id="1.20.1250.20">
    <property type="entry name" value="MFS general substrate transporter like domains"/>
    <property type="match status" value="1"/>
</dbReference>
<dbReference type="PANTHER" id="PTHR23501">
    <property type="entry name" value="MAJOR FACILITATOR SUPERFAMILY"/>
    <property type="match status" value="1"/>
</dbReference>
<evidence type="ECO:0000259" key="6">
    <source>
        <dbReference type="PROSITE" id="PS50850"/>
    </source>
</evidence>
<keyword evidence="2 5" id="KW-0812">Transmembrane</keyword>
<dbReference type="Pfam" id="PF07690">
    <property type="entry name" value="MFS_1"/>
    <property type="match status" value="1"/>
</dbReference>
<feature type="transmembrane region" description="Helical" evidence="5">
    <location>
        <begin position="401"/>
        <end position="422"/>
    </location>
</feature>
<accession>A0AAE0J3W5</accession>
<reference evidence="7" key="2">
    <citation type="submission" date="2023-06" db="EMBL/GenBank/DDBJ databases">
        <authorList>
            <consortium name="Lawrence Berkeley National Laboratory"/>
            <person name="Haridas S."/>
            <person name="Hensen N."/>
            <person name="Bonometti L."/>
            <person name="Westerberg I."/>
            <person name="Brannstrom I.O."/>
            <person name="Guillou S."/>
            <person name="Cros-Aarteil S."/>
            <person name="Calhoun S."/>
            <person name="Kuo A."/>
            <person name="Mondo S."/>
            <person name="Pangilinan J."/>
            <person name="Riley R."/>
            <person name="Labutti K."/>
            <person name="Andreopoulos B."/>
            <person name="Lipzen A."/>
            <person name="Chen C."/>
            <person name="Yanf M."/>
            <person name="Daum C."/>
            <person name="Ng V."/>
            <person name="Clum A."/>
            <person name="Steindorff A."/>
            <person name="Ohm R."/>
            <person name="Martin F."/>
            <person name="Silar P."/>
            <person name="Natvig D."/>
            <person name="Lalanne C."/>
            <person name="Gautier V."/>
            <person name="Ament-Velasquez S.L."/>
            <person name="Kruys A."/>
            <person name="Hutchinson M.I."/>
            <person name="Powell A.J."/>
            <person name="Barry K."/>
            <person name="Miller A.N."/>
            <person name="Grigoriev I.V."/>
            <person name="Debuchy R."/>
            <person name="Gladieux P."/>
            <person name="Thoren M.H."/>
            <person name="Johannesson H."/>
        </authorList>
    </citation>
    <scope>NUCLEOTIDE SEQUENCE</scope>
    <source>
        <strain evidence="7">SMH4131-1</strain>
    </source>
</reference>
<feature type="transmembrane region" description="Helical" evidence="5">
    <location>
        <begin position="39"/>
        <end position="56"/>
    </location>
</feature>
<evidence type="ECO:0000256" key="5">
    <source>
        <dbReference type="SAM" id="Phobius"/>
    </source>
</evidence>
<evidence type="ECO:0000313" key="7">
    <source>
        <dbReference type="EMBL" id="KAK3336398.1"/>
    </source>
</evidence>
<keyword evidence="3 5" id="KW-1133">Transmembrane helix</keyword>
<feature type="transmembrane region" description="Helical" evidence="5">
    <location>
        <begin position="476"/>
        <end position="493"/>
    </location>
</feature>
<reference evidence="7" key="1">
    <citation type="journal article" date="2023" name="Mol. Phylogenet. Evol.">
        <title>Genome-scale phylogeny and comparative genomics of the fungal order Sordariales.</title>
        <authorList>
            <person name="Hensen N."/>
            <person name="Bonometti L."/>
            <person name="Westerberg I."/>
            <person name="Brannstrom I.O."/>
            <person name="Guillou S."/>
            <person name="Cros-Aarteil S."/>
            <person name="Calhoun S."/>
            <person name="Haridas S."/>
            <person name="Kuo A."/>
            <person name="Mondo S."/>
            <person name="Pangilinan J."/>
            <person name="Riley R."/>
            <person name="LaButti K."/>
            <person name="Andreopoulos B."/>
            <person name="Lipzen A."/>
            <person name="Chen C."/>
            <person name="Yan M."/>
            <person name="Daum C."/>
            <person name="Ng V."/>
            <person name="Clum A."/>
            <person name="Steindorff A."/>
            <person name="Ohm R.A."/>
            <person name="Martin F."/>
            <person name="Silar P."/>
            <person name="Natvig D.O."/>
            <person name="Lalanne C."/>
            <person name="Gautier V."/>
            <person name="Ament-Velasquez S.L."/>
            <person name="Kruys A."/>
            <person name="Hutchinson M.I."/>
            <person name="Powell A.J."/>
            <person name="Barry K."/>
            <person name="Miller A.N."/>
            <person name="Grigoriev I.V."/>
            <person name="Debuchy R."/>
            <person name="Gladieux P."/>
            <person name="Hiltunen Thoren M."/>
            <person name="Johannesson H."/>
        </authorList>
    </citation>
    <scope>NUCLEOTIDE SEQUENCE</scope>
    <source>
        <strain evidence="7">SMH4131-1</strain>
    </source>
</reference>
<feature type="transmembrane region" description="Helical" evidence="5">
    <location>
        <begin position="193"/>
        <end position="212"/>
    </location>
</feature>
<dbReference type="PROSITE" id="PS50850">
    <property type="entry name" value="MFS"/>
    <property type="match status" value="1"/>
</dbReference>
<dbReference type="GO" id="GO:0005886">
    <property type="term" value="C:plasma membrane"/>
    <property type="evidence" value="ECO:0007669"/>
    <property type="project" value="TreeGrafter"/>
</dbReference>
<comment type="caution">
    <text evidence="7">The sequence shown here is derived from an EMBL/GenBank/DDBJ whole genome shotgun (WGS) entry which is preliminary data.</text>
</comment>
<feature type="transmembrane region" description="Helical" evidence="5">
    <location>
        <begin position="93"/>
        <end position="115"/>
    </location>
</feature>
<dbReference type="InterPro" id="IPR020846">
    <property type="entry name" value="MFS_dom"/>
</dbReference>
<dbReference type="InterPro" id="IPR036259">
    <property type="entry name" value="MFS_trans_sf"/>
</dbReference>
<feature type="transmembrane region" description="Helical" evidence="5">
    <location>
        <begin position="301"/>
        <end position="324"/>
    </location>
</feature>
<dbReference type="PANTHER" id="PTHR23501:SF43">
    <property type="entry name" value="MULTIDRUG TRANSPORTER, PUTATIVE (AFU_ORTHOLOGUE AFUA_6G03040)-RELATED"/>
    <property type="match status" value="1"/>
</dbReference>
<organism evidence="7 8">
    <name type="scientific">Cercophora scortea</name>
    <dbReference type="NCBI Taxonomy" id="314031"/>
    <lineage>
        <taxon>Eukaryota</taxon>
        <taxon>Fungi</taxon>
        <taxon>Dikarya</taxon>
        <taxon>Ascomycota</taxon>
        <taxon>Pezizomycotina</taxon>
        <taxon>Sordariomycetes</taxon>
        <taxon>Sordariomycetidae</taxon>
        <taxon>Sordariales</taxon>
        <taxon>Lasiosphaeriaceae</taxon>
        <taxon>Cercophora</taxon>
    </lineage>
</organism>
<evidence type="ECO:0000313" key="8">
    <source>
        <dbReference type="Proteomes" id="UP001286456"/>
    </source>
</evidence>
<dbReference type="EMBL" id="JAUEPO010000001">
    <property type="protein sequence ID" value="KAK3336398.1"/>
    <property type="molecule type" value="Genomic_DNA"/>
</dbReference>
<evidence type="ECO:0000256" key="2">
    <source>
        <dbReference type="ARBA" id="ARBA00022692"/>
    </source>
</evidence>
<evidence type="ECO:0000256" key="1">
    <source>
        <dbReference type="ARBA" id="ARBA00004141"/>
    </source>
</evidence>
<proteinExistence type="predicted"/>
<name>A0AAE0J3W5_9PEZI</name>
<gene>
    <name evidence="7" type="ORF">B0T19DRAFT_437167</name>
</gene>
<protein>
    <submittedName>
        <fullName evidence="7">Major facilitator superfamily domain-containing protein</fullName>
    </submittedName>
</protein>
<feature type="transmembrane region" description="Helical" evidence="5">
    <location>
        <begin position="366"/>
        <end position="389"/>
    </location>
</feature>
<dbReference type="Proteomes" id="UP001286456">
    <property type="component" value="Unassembled WGS sequence"/>
</dbReference>
<evidence type="ECO:0000256" key="3">
    <source>
        <dbReference type="ARBA" id="ARBA00022989"/>
    </source>
</evidence>
<sequence>MTLTAIILSGLMFSCLDTSIVSTALVTISVQLGESQDAPWAILGYLLTYMSFAVGFSKLSDIYGRKNLLAIAWVLFSGFSIMCAAATSMRQLIAARALQGIGGSGLYSLAQVCLVEQGPNRPEIVGALVGITLSISYVLGPLLGGALSAWTWRAIFWINVPFGTLAVVGIYTLWPEERRNKYGVRAAFSRIDFVGNILLVVASILLVFAVQQGGSFVWKWSSPVIVSSLVISGISWIVLGAWETHLYNGKGRPVQPIFPLHLATGRVYLSSFIVTFLTGFIYIALVIKIPERLQIIYGDNAFGAGIHLLPMLGPCAFGSFLGGVISKRKNLTSQTLVVGTSLQLIGIGLVYGFTSPSRESNMVFLLGFEAIYGLGVGLCFAASTIIAAIEARNDDLAAAQGAVAQARVFGGALGLSVCTIIFNEFSQAALGPGSGSGLSASDLDQIHRSPMALLNLAVDLQLKVKEVYLGAFREQMLAMTVVAVVAVLVSFGTHRPNPTPVTQILIQHKEVAGRSSDTELESADSVRSLVR</sequence>
<dbReference type="Gene3D" id="1.20.1720.10">
    <property type="entry name" value="Multidrug resistance protein D"/>
    <property type="match status" value="1"/>
</dbReference>
<comment type="subcellular location">
    <subcellularLocation>
        <location evidence="1">Membrane</location>
        <topology evidence="1">Multi-pass membrane protein</topology>
    </subcellularLocation>
</comment>
<feature type="transmembrane region" description="Helical" evidence="5">
    <location>
        <begin position="154"/>
        <end position="173"/>
    </location>
</feature>
<feature type="transmembrane region" description="Helical" evidence="5">
    <location>
        <begin position="68"/>
        <end position="87"/>
    </location>
</feature>
<feature type="transmembrane region" description="Helical" evidence="5">
    <location>
        <begin position="267"/>
        <end position="289"/>
    </location>
</feature>
<dbReference type="SUPFAM" id="SSF103473">
    <property type="entry name" value="MFS general substrate transporter"/>
    <property type="match status" value="1"/>
</dbReference>
<feature type="transmembrane region" description="Helical" evidence="5">
    <location>
        <begin position="336"/>
        <end position="354"/>
    </location>
</feature>
<feature type="transmembrane region" description="Helical" evidence="5">
    <location>
        <begin position="127"/>
        <end position="148"/>
    </location>
</feature>
<dbReference type="AlphaFoldDB" id="A0AAE0J3W5"/>
<evidence type="ECO:0000256" key="4">
    <source>
        <dbReference type="ARBA" id="ARBA00023136"/>
    </source>
</evidence>
<keyword evidence="8" id="KW-1185">Reference proteome</keyword>
<dbReference type="InterPro" id="IPR011701">
    <property type="entry name" value="MFS"/>
</dbReference>
<feature type="transmembrane region" description="Helical" evidence="5">
    <location>
        <begin position="224"/>
        <end position="246"/>
    </location>
</feature>
<feature type="domain" description="Major facilitator superfamily (MFS) profile" evidence="6">
    <location>
        <begin position="3"/>
        <end position="498"/>
    </location>
</feature>